<dbReference type="SUPFAM" id="SSF57701">
    <property type="entry name" value="Zn2/Cys6 DNA-binding domain"/>
    <property type="match status" value="1"/>
</dbReference>
<gene>
    <name evidence="11" type="ORF">CDEST_06075</name>
</gene>
<dbReference type="AlphaFoldDB" id="A0AAX4ID59"/>
<protein>
    <submittedName>
        <fullName evidence="11">Uncharacterized protein</fullName>
    </submittedName>
</protein>
<evidence type="ECO:0000259" key="10">
    <source>
        <dbReference type="PROSITE" id="PS50157"/>
    </source>
</evidence>
<reference evidence="12" key="1">
    <citation type="journal article" date="2023" name="bioRxiv">
        <title>Complete genome of the Medicago anthracnose fungus, Colletotrichum destructivum, reveals a mini-chromosome-like region within a core chromosome.</title>
        <authorList>
            <person name="Lapalu N."/>
            <person name="Simon A."/>
            <person name="Lu A."/>
            <person name="Plaumann P.-L."/>
            <person name="Amselem J."/>
            <person name="Pigne S."/>
            <person name="Auger A."/>
            <person name="Koch C."/>
            <person name="Dallery J.-F."/>
            <person name="O'Connell R.J."/>
        </authorList>
    </citation>
    <scope>NUCLEOTIDE SEQUENCE [LARGE SCALE GENOMIC DNA]</scope>
    <source>
        <strain evidence="12">CBS 520.97</strain>
    </source>
</reference>
<evidence type="ECO:0000256" key="4">
    <source>
        <dbReference type="ARBA" id="ARBA00023015"/>
    </source>
</evidence>
<dbReference type="GO" id="GO:0008270">
    <property type="term" value="F:zinc ion binding"/>
    <property type="evidence" value="ECO:0007669"/>
    <property type="project" value="UniProtKB-KW"/>
</dbReference>
<dbReference type="InterPro" id="IPR036236">
    <property type="entry name" value="Znf_C2H2_sf"/>
</dbReference>
<dbReference type="KEGG" id="cdet:87942578"/>
<dbReference type="Gene3D" id="4.10.240.10">
    <property type="entry name" value="Zn(2)-C6 fungal-type DNA-binding domain"/>
    <property type="match status" value="1"/>
</dbReference>
<accession>A0AAX4ID59</accession>
<dbReference type="RefSeq" id="XP_062778285.1">
    <property type="nucleotide sequence ID" value="XM_062922234.1"/>
</dbReference>
<keyword evidence="5" id="KW-0804">Transcription</keyword>
<keyword evidence="2 7" id="KW-0863">Zinc-finger</keyword>
<dbReference type="PROSITE" id="PS50048">
    <property type="entry name" value="ZN2_CY6_FUNGAL_2"/>
    <property type="match status" value="1"/>
</dbReference>
<dbReference type="Pfam" id="PF00172">
    <property type="entry name" value="Zn_clus"/>
    <property type="match status" value="1"/>
</dbReference>
<dbReference type="GO" id="GO:0006351">
    <property type="term" value="P:DNA-templated transcription"/>
    <property type="evidence" value="ECO:0007669"/>
    <property type="project" value="InterPro"/>
</dbReference>
<keyword evidence="6" id="KW-0539">Nucleus</keyword>
<dbReference type="GO" id="GO:0003677">
    <property type="term" value="F:DNA binding"/>
    <property type="evidence" value="ECO:0007669"/>
    <property type="project" value="InterPro"/>
</dbReference>
<dbReference type="FunFam" id="3.30.160.60:FF:002343">
    <property type="entry name" value="Zinc finger protein 33A"/>
    <property type="match status" value="1"/>
</dbReference>
<dbReference type="GO" id="GO:0000981">
    <property type="term" value="F:DNA-binding transcription factor activity, RNA polymerase II-specific"/>
    <property type="evidence" value="ECO:0007669"/>
    <property type="project" value="InterPro"/>
</dbReference>
<dbReference type="GeneID" id="87942578"/>
<evidence type="ECO:0000256" key="6">
    <source>
        <dbReference type="ARBA" id="ARBA00023242"/>
    </source>
</evidence>
<dbReference type="CDD" id="cd00067">
    <property type="entry name" value="GAL4"/>
    <property type="match status" value="1"/>
</dbReference>
<dbReference type="InterPro" id="IPR007219">
    <property type="entry name" value="XnlR_reg_dom"/>
</dbReference>
<dbReference type="InterPro" id="IPR013087">
    <property type="entry name" value="Znf_C2H2_type"/>
</dbReference>
<dbReference type="InterPro" id="IPR036864">
    <property type="entry name" value="Zn2-C6_fun-type_DNA-bd_sf"/>
</dbReference>
<dbReference type="CDD" id="cd12148">
    <property type="entry name" value="fungal_TF_MHR"/>
    <property type="match status" value="1"/>
</dbReference>
<keyword evidence="4" id="KW-0805">Transcription regulation</keyword>
<dbReference type="SUPFAM" id="SSF57667">
    <property type="entry name" value="beta-beta-alpha zinc fingers"/>
    <property type="match status" value="1"/>
</dbReference>
<feature type="domain" description="C2H2-type" evidence="10">
    <location>
        <begin position="1"/>
        <end position="27"/>
    </location>
</feature>
<dbReference type="Proteomes" id="UP001322277">
    <property type="component" value="Chromosome 4"/>
</dbReference>
<dbReference type="Pfam" id="PF00096">
    <property type="entry name" value="zf-C2H2"/>
    <property type="match status" value="2"/>
</dbReference>
<keyword evidence="1" id="KW-0479">Metal-binding</keyword>
<evidence type="ECO:0000256" key="5">
    <source>
        <dbReference type="ARBA" id="ARBA00023163"/>
    </source>
</evidence>
<name>A0AAX4ID59_9PEZI</name>
<keyword evidence="3" id="KW-0862">Zinc</keyword>
<dbReference type="SMART" id="SM00355">
    <property type="entry name" value="ZnF_C2H2"/>
    <property type="match status" value="2"/>
</dbReference>
<feature type="domain" description="Zn(2)-C6 fungal-type" evidence="9">
    <location>
        <begin position="69"/>
        <end position="98"/>
    </location>
</feature>
<dbReference type="InterPro" id="IPR001138">
    <property type="entry name" value="Zn2Cys6_DnaBD"/>
</dbReference>
<dbReference type="Pfam" id="PF04082">
    <property type="entry name" value="Fungal_trans"/>
    <property type="match status" value="1"/>
</dbReference>
<dbReference type="PROSITE" id="PS00463">
    <property type="entry name" value="ZN2_CY6_FUNGAL_1"/>
    <property type="match status" value="1"/>
</dbReference>
<dbReference type="PROSITE" id="PS00028">
    <property type="entry name" value="ZINC_FINGER_C2H2_1"/>
    <property type="match status" value="1"/>
</dbReference>
<evidence type="ECO:0000256" key="7">
    <source>
        <dbReference type="PROSITE-ProRule" id="PRU00042"/>
    </source>
</evidence>
<evidence type="ECO:0000313" key="12">
    <source>
        <dbReference type="Proteomes" id="UP001322277"/>
    </source>
</evidence>
<evidence type="ECO:0000313" key="11">
    <source>
        <dbReference type="EMBL" id="WQF81061.1"/>
    </source>
</evidence>
<dbReference type="PROSITE" id="PS50157">
    <property type="entry name" value="ZINC_FINGER_C2H2_2"/>
    <property type="match status" value="2"/>
</dbReference>
<dbReference type="Gene3D" id="3.30.160.60">
    <property type="entry name" value="Classic Zinc Finger"/>
    <property type="match status" value="2"/>
</dbReference>
<feature type="compositionally biased region" description="Polar residues" evidence="8">
    <location>
        <begin position="133"/>
        <end position="144"/>
    </location>
</feature>
<evidence type="ECO:0000256" key="1">
    <source>
        <dbReference type="ARBA" id="ARBA00022723"/>
    </source>
</evidence>
<proteinExistence type="predicted"/>
<feature type="domain" description="C2H2-type" evidence="10">
    <location>
        <begin position="28"/>
        <end position="55"/>
    </location>
</feature>
<feature type="region of interest" description="Disordered" evidence="8">
    <location>
        <begin position="107"/>
        <end position="147"/>
    </location>
</feature>
<keyword evidence="12" id="KW-1185">Reference proteome</keyword>
<dbReference type="PANTHER" id="PTHR47660">
    <property type="entry name" value="TRANSCRIPTION FACTOR WITH C2H2 AND ZN(2)-CYS(6) DNA BINDING DOMAIN (EUROFUNG)-RELATED-RELATED"/>
    <property type="match status" value="1"/>
</dbReference>
<dbReference type="EMBL" id="CP137308">
    <property type="protein sequence ID" value="WQF81061.1"/>
    <property type="molecule type" value="Genomic_DNA"/>
</dbReference>
<sequence length="828" mass="92766">MLTYCDEAFKRKEHLDRHLRRHLGSKPFQCSVCPKAFSRKDVLNRHLTTHELSSANPSSPRRPGKKPQACFSCSKAKQRCSKGKPCRLCASKGISCRYPADGGASDGVATPGGQSDGSERPAFDAGEQRTLPDASSSATATMPTDDQYERLVPAAETLVTLNEPGTNTNAEVNPMPSYGTAASPVRQPINVVSESEPFSTSINPIGVESTHALNSAFVSFNQSFLWSFNQDLWGHELPGPVQSSAEDNSGAFIQEDQSAVAVHLDPAFVSTQSAQSCAFCEDCPSFPSLEPNDEEVILAEDFCHVSKINGHEKLVNFFQEQKPPGDRRFPEARVIHTFVQLYYEYFDHQFPCIHPTVLANGDESWVSLLAVAAVGSQYSSISNSEQYHKGLQELLHRAVAVYKPEPYRSPSLQIVQSTLLSLVCLQFSGSQRRSMRAEWRRSQLISLCRFVVSLRRRGSNEPNPAPDHEQDWSGWLAAESRVRLVHCLYKLECLQLTFLSLPPIYKLHELTDRFPAHENVWGCRDSESWREKSQSPEVRAACHIELDLSNKHEAIAKMGSFARQMHMLSLYTEETVLHYQLLSPLWKTLITGMSNPVDTQTNINTLLTNAATSVNDAFQTLWERSSSKPESPETCAMLTYYHVLSILRHVPLRKLYEFSGWQVTDPQIEAARDYLQKWMRNKPSEARRCFWHAAAVFRILRNKTHFACDSPFCHLVVTIYIGAFDQFAQLKEGMSPDDATTFVGVDRPTRVDLLQDKEEIEAWLESGSSSVHITGVGVLKSTKSSARLISECRRILLSASGWPSLCRFQAGAWERVSAGSRPHDWSEA</sequence>
<evidence type="ECO:0000256" key="8">
    <source>
        <dbReference type="SAM" id="MobiDB-lite"/>
    </source>
</evidence>
<evidence type="ECO:0000256" key="2">
    <source>
        <dbReference type="ARBA" id="ARBA00022771"/>
    </source>
</evidence>
<organism evidence="11 12">
    <name type="scientific">Colletotrichum destructivum</name>
    <dbReference type="NCBI Taxonomy" id="34406"/>
    <lineage>
        <taxon>Eukaryota</taxon>
        <taxon>Fungi</taxon>
        <taxon>Dikarya</taxon>
        <taxon>Ascomycota</taxon>
        <taxon>Pezizomycotina</taxon>
        <taxon>Sordariomycetes</taxon>
        <taxon>Hypocreomycetidae</taxon>
        <taxon>Glomerellales</taxon>
        <taxon>Glomerellaceae</taxon>
        <taxon>Colletotrichum</taxon>
        <taxon>Colletotrichum destructivum species complex</taxon>
    </lineage>
</organism>
<dbReference type="SMART" id="SM00066">
    <property type="entry name" value="GAL4"/>
    <property type="match status" value="1"/>
</dbReference>
<evidence type="ECO:0000256" key="3">
    <source>
        <dbReference type="ARBA" id="ARBA00022833"/>
    </source>
</evidence>
<evidence type="ECO:0000259" key="9">
    <source>
        <dbReference type="PROSITE" id="PS50048"/>
    </source>
</evidence>